<evidence type="ECO:0000313" key="6">
    <source>
        <dbReference type="EMBL" id="SHH83491.1"/>
    </source>
</evidence>
<evidence type="ECO:0000256" key="1">
    <source>
        <dbReference type="ARBA" id="ARBA00004514"/>
    </source>
</evidence>
<dbReference type="PANTHER" id="PTHR34773">
    <property type="entry name" value="FLAGELLAR SECRETION CHAPERONE FLIS"/>
    <property type="match status" value="1"/>
</dbReference>
<dbReference type="CDD" id="cd16098">
    <property type="entry name" value="FliS"/>
    <property type="match status" value="1"/>
</dbReference>
<evidence type="ECO:0000256" key="5">
    <source>
        <dbReference type="ARBA" id="ARBA00023186"/>
    </source>
</evidence>
<dbReference type="AlphaFoldDB" id="A0A1M5W7Q5"/>
<evidence type="ECO:0000313" key="7">
    <source>
        <dbReference type="Proteomes" id="UP000184447"/>
    </source>
</evidence>
<dbReference type="OrthoDB" id="1524959at2"/>
<organism evidence="6 7">
    <name type="scientific">Clostridium grantii DSM 8605</name>
    <dbReference type="NCBI Taxonomy" id="1121316"/>
    <lineage>
        <taxon>Bacteria</taxon>
        <taxon>Bacillati</taxon>
        <taxon>Bacillota</taxon>
        <taxon>Clostridia</taxon>
        <taxon>Eubacteriales</taxon>
        <taxon>Clostridiaceae</taxon>
        <taxon>Clostridium</taxon>
    </lineage>
</organism>
<dbReference type="SUPFAM" id="SSF101116">
    <property type="entry name" value="Flagellar export chaperone FliS"/>
    <property type="match status" value="1"/>
</dbReference>
<dbReference type="RefSeq" id="WP_073338978.1">
    <property type="nucleotide sequence ID" value="NZ_FQXM01000015.1"/>
</dbReference>
<keyword evidence="7" id="KW-1185">Reference proteome</keyword>
<dbReference type="Proteomes" id="UP000184447">
    <property type="component" value="Unassembled WGS sequence"/>
</dbReference>
<keyword evidence="4" id="KW-1005">Bacterial flagellum biogenesis</keyword>
<dbReference type="Pfam" id="PF02561">
    <property type="entry name" value="FliS"/>
    <property type="match status" value="1"/>
</dbReference>
<dbReference type="NCBIfam" id="TIGR00208">
    <property type="entry name" value="fliS"/>
    <property type="match status" value="1"/>
</dbReference>
<evidence type="ECO:0000256" key="2">
    <source>
        <dbReference type="ARBA" id="ARBA00008787"/>
    </source>
</evidence>
<dbReference type="InterPro" id="IPR036584">
    <property type="entry name" value="FliS_sf"/>
</dbReference>
<comment type="similarity">
    <text evidence="2">Belongs to the FliS family.</text>
</comment>
<dbReference type="InterPro" id="IPR003713">
    <property type="entry name" value="FliS"/>
</dbReference>
<keyword evidence="6" id="KW-0969">Cilium</keyword>
<name>A0A1M5W7Q5_9CLOT</name>
<reference evidence="6 7" key="1">
    <citation type="submission" date="2016-11" db="EMBL/GenBank/DDBJ databases">
        <authorList>
            <person name="Jaros S."/>
            <person name="Januszkiewicz K."/>
            <person name="Wedrychowicz H."/>
        </authorList>
    </citation>
    <scope>NUCLEOTIDE SEQUENCE [LARGE SCALE GENOMIC DNA]</scope>
    <source>
        <strain evidence="6 7">DSM 8605</strain>
    </source>
</reference>
<comment type="subcellular location">
    <subcellularLocation>
        <location evidence="1">Cytoplasm</location>
        <location evidence="1">Cytosol</location>
    </subcellularLocation>
</comment>
<dbReference type="GO" id="GO:0005829">
    <property type="term" value="C:cytosol"/>
    <property type="evidence" value="ECO:0007669"/>
    <property type="project" value="UniProtKB-SubCell"/>
</dbReference>
<keyword evidence="5" id="KW-0143">Chaperone</keyword>
<proteinExistence type="inferred from homology"/>
<sequence>MYYNNTSNAYDTYKNNQVNTASRKQLLLMLFDGAIKFLNFAAISIDNKNVPDTHKYIVKAEDIIQELMSTLNFDAGDIAKDLYNLYDYLYNELIQANMKKDKEKVLYVKSMMEELRETWAQI</sequence>
<dbReference type="PANTHER" id="PTHR34773:SF1">
    <property type="entry name" value="FLAGELLAR SECRETION CHAPERONE FLIS"/>
    <property type="match status" value="1"/>
</dbReference>
<keyword evidence="6" id="KW-0966">Cell projection</keyword>
<dbReference type="STRING" id="1121316.SAMN02745207_02732"/>
<accession>A0A1M5W7Q5</accession>
<keyword evidence="6" id="KW-0282">Flagellum</keyword>
<dbReference type="PIRSF" id="PIRSF039090">
    <property type="entry name" value="Flis"/>
    <property type="match status" value="1"/>
</dbReference>
<dbReference type="GO" id="GO:0071973">
    <property type="term" value="P:bacterial-type flagellum-dependent cell motility"/>
    <property type="evidence" value="ECO:0007669"/>
    <property type="project" value="TreeGrafter"/>
</dbReference>
<dbReference type="EMBL" id="FQXM01000015">
    <property type="protein sequence ID" value="SHH83491.1"/>
    <property type="molecule type" value="Genomic_DNA"/>
</dbReference>
<keyword evidence="3" id="KW-0963">Cytoplasm</keyword>
<dbReference type="GO" id="GO:0044780">
    <property type="term" value="P:bacterial-type flagellum assembly"/>
    <property type="evidence" value="ECO:0007669"/>
    <property type="project" value="InterPro"/>
</dbReference>
<evidence type="ECO:0000256" key="3">
    <source>
        <dbReference type="ARBA" id="ARBA00022490"/>
    </source>
</evidence>
<dbReference type="Gene3D" id="1.20.120.340">
    <property type="entry name" value="Flagellar protein FliS"/>
    <property type="match status" value="1"/>
</dbReference>
<gene>
    <name evidence="6" type="ORF">SAMN02745207_02732</name>
</gene>
<evidence type="ECO:0000256" key="4">
    <source>
        <dbReference type="ARBA" id="ARBA00022795"/>
    </source>
</evidence>
<protein>
    <submittedName>
        <fullName evidence="6">Flagellar protein FliS</fullName>
    </submittedName>
</protein>